<comment type="caution">
    <text evidence="3">The sequence shown here is derived from an EMBL/GenBank/DDBJ whole genome shotgun (WGS) entry which is preliminary data.</text>
</comment>
<dbReference type="EMBL" id="CAICTM010000094">
    <property type="protein sequence ID" value="CAB9500912.1"/>
    <property type="molecule type" value="Genomic_DNA"/>
</dbReference>
<dbReference type="PANTHER" id="PTHR46706:SF12">
    <property type="entry name" value="PROTEIN QUA-1-RELATED"/>
    <property type="match status" value="1"/>
</dbReference>
<accession>A0A9N8DCV9</accession>
<evidence type="ECO:0000259" key="2">
    <source>
        <dbReference type="Pfam" id="PF01079"/>
    </source>
</evidence>
<protein>
    <recommendedName>
        <fullName evidence="2">Hedgehog protein Hint domain-containing protein</fullName>
    </recommendedName>
</protein>
<dbReference type="SUPFAM" id="SSF51294">
    <property type="entry name" value="Hedgehog/intein (Hint) domain"/>
    <property type="match status" value="1"/>
</dbReference>
<evidence type="ECO:0000256" key="1">
    <source>
        <dbReference type="SAM" id="SignalP"/>
    </source>
</evidence>
<sequence length="291" mass="30823">MKITSLPLFTITTMALLAMAQGDAVCHTVNAVAVPTPIIETISVLTGTTNVICDLSCDGSVNVNSRLVVAGMIDSGTSTCGGSISSNIFEDLTLSYSANGNMNVVITCTCIGAGNPAPTPPASSCFSEQATVEQPGQAPTKMTDLKIGDMVLTANKKFEPVYAFAHNDATTDTEFLQIHTTSGKNKKPIGSHWSAFGLCAGQGCSGHSQIHQGWDSSQSSWTWTRRSCPCHQDQDCPAPRNLCSSDSGWHPCVDGIAPRAISLHPMVIPKPWNYKATLRPLSLTTMLLTCS</sequence>
<evidence type="ECO:0000313" key="4">
    <source>
        <dbReference type="Proteomes" id="UP001153069"/>
    </source>
</evidence>
<dbReference type="Pfam" id="PF01079">
    <property type="entry name" value="Hint"/>
    <property type="match status" value="1"/>
</dbReference>
<dbReference type="PANTHER" id="PTHR46706">
    <property type="entry name" value="PROTEIN QUA-1-RELATED"/>
    <property type="match status" value="1"/>
</dbReference>
<feature type="chain" id="PRO_5040481732" description="Hedgehog protein Hint domain-containing protein" evidence="1">
    <location>
        <begin position="23"/>
        <end position="291"/>
    </location>
</feature>
<proteinExistence type="predicted"/>
<keyword evidence="1" id="KW-0732">Signal</keyword>
<keyword evidence="4" id="KW-1185">Reference proteome</keyword>
<reference evidence="3" key="1">
    <citation type="submission" date="2020-06" db="EMBL/GenBank/DDBJ databases">
        <authorList>
            <consortium name="Plant Systems Biology data submission"/>
        </authorList>
    </citation>
    <scope>NUCLEOTIDE SEQUENCE</scope>
    <source>
        <strain evidence="3">D6</strain>
    </source>
</reference>
<dbReference type="Proteomes" id="UP001153069">
    <property type="component" value="Unassembled WGS sequence"/>
</dbReference>
<evidence type="ECO:0000313" key="3">
    <source>
        <dbReference type="EMBL" id="CAB9500912.1"/>
    </source>
</evidence>
<gene>
    <name evidence="3" type="ORF">SEMRO_95_G049221.1</name>
</gene>
<name>A0A9N8DCV9_9STRA</name>
<dbReference type="OrthoDB" id="5212at2759"/>
<dbReference type="AlphaFoldDB" id="A0A9N8DCV9"/>
<feature type="domain" description="Hedgehog protein Hint" evidence="2">
    <location>
        <begin position="123"/>
        <end position="184"/>
    </location>
</feature>
<dbReference type="InterPro" id="IPR036844">
    <property type="entry name" value="Hint_dom_sf"/>
</dbReference>
<dbReference type="InterPro" id="IPR001767">
    <property type="entry name" value="Hedgehog_Hint"/>
</dbReference>
<organism evidence="3 4">
    <name type="scientific">Seminavis robusta</name>
    <dbReference type="NCBI Taxonomy" id="568900"/>
    <lineage>
        <taxon>Eukaryota</taxon>
        <taxon>Sar</taxon>
        <taxon>Stramenopiles</taxon>
        <taxon>Ochrophyta</taxon>
        <taxon>Bacillariophyta</taxon>
        <taxon>Bacillariophyceae</taxon>
        <taxon>Bacillariophycidae</taxon>
        <taxon>Naviculales</taxon>
        <taxon>Naviculaceae</taxon>
        <taxon>Seminavis</taxon>
    </lineage>
</organism>
<dbReference type="Gene3D" id="2.170.16.10">
    <property type="entry name" value="Hedgehog/Intein (Hint) domain"/>
    <property type="match status" value="1"/>
</dbReference>
<dbReference type="GO" id="GO:0016540">
    <property type="term" value="P:protein autoprocessing"/>
    <property type="evidence" value="ECO:0007669"/>
    <property type="project" value="InterPro"/>
</dbReference>
<feature type="signal peptide" evidence="1">
    <location>
        <begin position="1"/>
        <end position="22"/>
    </location>
</feature>
<dbReference type="InterPro" id="IPR052140">
    <property type="entry name" value="Dev_Signal_Hedgehog-like"/>
</dbReference>